<keyword evidence="1" id="KW-0812">Transmembrane</keyword>
<feature type="transmembrane region" description="Helical" evidence="1">
    <location>
        <begin position="6"/>
        <end position="25"/>
    </location>
</feature>
<sequence>MSVKEVLAYVCFAGAIISFVAMYLIPKIRSREQRENP</sequence>
<feature type="non-terminal residue" evidence="2">
    <location>
        <position position="37"/>
    </location>
</feature>
<comment type="caution">
    <text evidence="2">The sequence shown here is derived from an EMBL/GenBank/DDBJ whole genome shotgun (WGS) entry which is preliminary data.</text>
</comment>
<accession>X1RH02</accession>
<reference evidence="2" key="1">
    <citation type="journal article" date="2014" name="Front. Microbiol.">
        <title>High frequency of phylogenetically diverse reductive dehalogenase-homologous genes in deep subseafloor sedimentary metagenomes.</title>
        <authorList>
            <person name="Kawai M."/>
            <person name="Futagami T."/>
            <person name="Toyoda A."/>
            <person name="Takaki Y."/>
            <person name="Nishi S."/>
            <person name="Hori S."/>
            <person name="Arai W."/>
            <person name="Tsubouchi T."/>
            <person name="Morono Y."/>
            <person name="Uchiyama I."/>
            <person name="Ito T."/>
            <person name="Fujiyama A."/>
            <person name="Inagaki F."/>
            <person name="Takami H."/>
        </authorList>
    </citation>
    <scope>NUCLEOTIDE SEQUENCE</scope>
    <source>
        <strain evidence="2">Expedition CK06-06</strain>
    </source>
</reference>
<keyword evidence="1" id="KW-0472">Membrane</keyword>
<evidence type="ECO:0000313" key="2">
    <source>
        <dbReference type="EMBL" id="GAI79977.1"/>
    </source>
</evidence>
<keyword evidence="1" id="KW-1133">Transmembrane helix</keyword>
<protein>
    <submittedName>
        <fullName evidence="2">Uncharacterized protein</fullName>
    </submittedName>
</protein>
<organism evidence="2">
    <name type="scientific">marine sediment metagenome</name>
    <dbReference type="NCBI Taxonomy" id="412755"/>
    <lineage>
        <taxon>unclassified sequences</taxon>
        <taxon>metagenomes</taxon>
        <taxon>ecological metagenomes</taxon>
    </lineage>
</organism>
<name>X1RH02_9ZZZZ</name>
<gene>
    <name evidence="2" type="ORF">S12H4_26118</name>
</gene>
<dbReference type="EMBL" id="BARW01014790">
    <property type="protein sequence ID" value="GAI79977.1"/>
    <property type="molecule type" value="Genomic_DNA"/>
</dbReference>
<evidence type="ECO:0000256" key="1">
    <source>
        <dbReference type="SAM" id="Phobius"/>
    </source>
</evidence>
<dbReference type="AlphaFoldDB" id="X1RH02"/>
<proteinExistence type="predicted"/>